<keyword evidence="5" id="KW-1185">Reference proteome</keyword>
<proteinExistence type="predicted"/>
<accession>A0A9W8MYG2</accession>
<dbReference type="PROSITE" id="PS50294">
    <property type="entry name" value="WD_REPEATS_REGION"/>
    <property type="match status" value="1"/>
</dbReference>
<dbReference type="AlphaFoldDB" id="A0A9W8MYG2"/>
<evidence type="ECO:0000313" key="5">
    <source>
        <dbReference type="Proteomes" id="UP001148786"/>
    </source>
</evidence>
<evidence type="ECO:0000256" key="1">
    <source>
        <dbReference type="ARBA" id="ARBA00022574"/>
    </source>
</evidence>
<reference evidence="4" key="1">
    <citation type="submission" date="2022-07" db="EMBL/GenBank/DDBJ databases">
        <title>Genome Sequence of Agrocybe chaxingu.</title>
        <authorList>
            <person name="Buettner E."/>
        </authorList>
    </citation>
    <scope>NUCLEOTIDE SEQUENCE</scope>
    <source>
        <strain evidence="4">MP-N11</strain>
    </source>
</reference>
<evidence type="ECO:0000313" key="4">
    <source>
        <dbReference type="EMBL" id="KAJ3512424.1"/>
    </source>
</evidence>
<dbReference type="PROSITE" id="PS50082">
    <property type="entry name" value="WD_REPEATS_2"/>
    <property type="match status" value="1"/>
</dbReference>
<dbReference type="EMBL" id="JANKHO010000258">
    <property type="protein sequence ID" value="KAJ3512424.1"/>
    <property type="molecule type" value="Genomic_DNA"/>
</dbReference>
<dbReference type="InterPro" id="IPR015943">
    <property type="entry name" value="WD40/YVTN_repeat-like_dom_sf"/>
</dbReference>
<keyword evidence="2" id="KW-0677">Repeat</keyword>
<dbReference type="Proteomes" id="UP001148786">
    <property type="component" value="Unassembled WGS sequence"/>
</dbReference>
<evidence type="ECO:0000256" key="2">
    <source>
        <dbReference type="ARBA" id="ARBA00022737"/>
    </source>
</evidence>
<dbReference type="Gene3D" id="2.130.10.10">
    <property type="entry name" value="YVTN repeat-like/Quinoprotein amine dehydrogenase"/>
    <property type="match status" value="1"/>
</dbReference>
<protein>
    <submittedName>
        <fullName evidence="4">Uncharacterized protein</fullName>
    </submittedName>
</protein>
<dbReference type="SUPFAM" id="SSF50998">
    <property type="entry name" value="Quinoprotein alcohol dehydrogenase-like"/>
    <property type="match status" value="1"/>
</dbReference>
<dbReference type="InterPro" id="IPR001680">
    <property type="entry name" value="WD40_rpt"/>
</dbReference>
<sequence>MPVFSKFQKQNTLRALYLPSRGRRALGRRVPVVALKQSGLAPIIESVFQDYQGGPPIHKALISISPTQKFVLYFRRDCSLKTNRVILSLDNSIVWRGDFLLFQIDSRNRLTNINSQRDEDTAMDAVISFARSLSQMDPQDANAGWLAVTLPEACKSSFALFGLLFSYLLPDITVDVFLQTLFSLVAAVNALSFSSSGEYLASGGDDKALILWDTSYGDLLQKIFTPAAITTLLWHPEQEGTLFFGCEDDCLAVDTKSGYLAIGVGSEVQVAKRLTDDDYATFVIMPPPSCVLPEGVEDFPVRPRSVHFLPGGRKLLVSYLSHGIVCWDVLKKCELWSIQPPKRYPLIGSSSISPDFRKVLVHNLSRGMDLYKLGCARPPAEAKMGRFAYGIKRQEFDSRPCHMESNICLLFMPSKLSHPSFTAYQTYQGRHLSMLASAASDDTLQTTIKIWKAPVGRTIFPQSLTEVKDSAMALLDICGDTLDTIPFHLKAIAISVACFAFAFAWKIDVMMYAHAISQIVRKVSRDLVVFCMAALEQTLIMLSMVQQKLNKWWIAVRPHVQKWLRDFLEDAE</sequence>
<dbReference type="SMART" id="SM00320">
    <property type="entry name" value="WD40"/>
    <property type="match status" value="2"/>
</dbReference>
<dbReference type="PANTHER" id="PTHR44019">
    <property type="entry name" value="WD REPEAT-CONTAINING PROTEIN 55"/>
    <property type="match status" value="1"/>
</dbReference>
<dbReference type="InterPro" id="IPR011047">
    <property type="entry name" value="Quinoprotein_ADH-like_sf"/>
</dbReference>
<keyword evidence="1 3" id="KW-0853">WD repeat</keyword>
<organism evidence="4 5">
    <name type="scientific">Agrocybe chaxingu</name>
    <dbReference type="NCBI Taxonomy" id="84603"/>
    <lineage>
        <taxon>Eukaryota</taxon>
        <taxon>Fungi</taxon>
        <taxon>Dikarya</taxon>
        <taxon>Basidiomycota</taxon>
        <taxon>Agaricomycotina</taxon>
        <taxon>Agaricomycetes</taxon>
        <taxon>Agaricomycetidae</taxon>
        <taxon>Agaricales</taxon>
        <taxon>Agaricineae</taxon>
        <taxon>Strophariaceae</taxon>
        <taxon>Agrocybe</taxon>
    </lineage>
</organism>
<name>A0A9W8MYG2_9AGAR</name>
<gene>
    <name evidence="4" type="ORF">NLJ89_g3530</name>
</gene>
<dbReference type="PANTHER" id="PTHR44019:SF8">
    <property type="entry name" value="POC1 CENTRIOLAR PROTEIN HOMOLOG"/>
    <property type="match status" value="1"/>
</dbReference>
<comment type="caution">
    <text evidence="4">The sequence shown here is derived from an EMBL/GenBank/DDBJ whole genome shotgun (WGS) entry which is preliminary data.</text>
</comment>
<dbReference type="InterPro" id="IPR050505">
    <property type="entry name" value="WDR55/POC1"/>
</dbReference>
<evidence type="ECO:0000256" key="3">
    <source>
        <dbReference type="PROSITE-ProRule" id="PRU00221"/>
    </source>
</evidence>
<dbReference type="OrthoDB" id="3238562at2759"/>
<dbReference type="Pfam" id="PF00400">
    <property type="entry name" value="WD40"/>
    <property type="match status" value="1"/>
</dbReference>
<feature type="repeat" description="WD" evidence="3">
    <location>
        <begin position="181"/>
        <end position="222"/>
    </location>
</feature>